<proteinExistence type="predicted"/>
<dbReference type="InterPro" id="IPR039421">
    <property type="entry name" value="Type_1_exporter"/>
</dbReference>
<name>A0A381J932_9CLOT</name>
<dbReference type="Proteomes" id="UP000254664">
    <property type="component" value="Unassembled WGS sequence"/>
</dbReference>
<dbReference type="PANTHER" id="PTHR43394">
    <property type="entry name" value="ATP-DEPENDENT PERMEASE MDL1, MITOCHONDRIAL"/>
    <property type="match status" value="1"/>
</dbReference>
<dbReference type="Gene3D" id="1.20.1560.10">
    <property type="entry name" value="ABC transporter type 1, transmembrane domain"/>
    <property type="match status" value="1"/>
</dbReference>
<dbReference type="InterPro" id="IPR003439">
    <property type="entry name" value="ABC_transporter-like_ATP-bd"/>
</dbReference>
<feature type="transmembrane region" description="Helical" evidence="7">
    <location>
        <begin position="239"/>
        <end position="262"/>
    </location>
</feature>
<evidence type="ECO:0000256" key="7">
    <source>
        <dbReference type="SAM" id="Phobius"/>
    </source>
</evidence>
<feature type="domain" description="ABC transmembrane type-1" evidence="9">
    <location>
        <begin position="17"/>
        <end position="289"/>
    </location>
</feature>
<reference evidence="10 11" key="1">
    <citation type="submission" date="2018-06" db="EMBL/GenBank/DDBJ databases">
        <authorList>
            <consortium name="Pathogen Informatics"/>
            <person name="Doyle S."/>
        </authorList>
    </citation>
    <scope>NUCLEOTIDE SEQUENCE [LARGE SCALE GENOMIC DNA]</scope>
    <source>
        <strain evidence="10 11">NCTC9836</strain>
    </source>
</reference>
<keyword evidence="11" id="KW-1185">Reference proteome</keyword>
<evidence type="ECO:0000259" key="9">
    <source>
        <dbReference type="PROSITE" id="PS50929"/>
    </source>
</evidence>
<dbReference type="PROSITE" id="PS00211">
    <property type="entry name" value="ABC_TRANSPORTER_1"/>
    <property type="match status" value="1"/>
</dbReference>
<feature type="transmembrane region" description="Helical" evidence="7">
    <location>
        <begin position="16"/>
        <end position="36"/>
    </location>
</feature>
<dbReference type="GO" id="GO:0015421">
    <property type="term" value="F:ABC-type oligopeptide transporter activity"/>
    <property type="evidence" value="ECO:0007669"/>
    <property type="project" value="TreeGrafter"/>
</dbReference>
<evidence type="ECO:0000256" key="5">
    <source>
        <dbReference type="ARBA" id="ARBA00022989"/>
    </source>
</evidence>
<feature type="transmembrane region" description="Helical" evidence="7">
    <location>
        <begin position="124"/>
        <end position="149"/>
    </location>
</feature>
<dbReference type="Pfam" id="PF00005">
    <property type="entry name" value="ABC_tran"/>
    <property type="match status" value="1"/>
</dbReference>
<dbReference type="SUPFAM" id="SSF90123">
    <property type="entry name" value="ABC transporter transmembrane region"/>
    <property type="match status" value="1"/>
</dbReference>
<keyword evidence="4" id="KW-0067">ATP-binding</keyword>
<keyword evidence="6 7" id="KW-0472">Membrane</keyword>
<evidence type="ECO:0000313" key="11">
    <source>
        <dbReference type="Proteomes" id="UP000254664"/>
    </source>
</evidence>
<dbReference type="InterPro" id="IPR027417">
    <property type="entry name" value="P-loop_NTPase"/>
</dbReference>
<evidence type="ECO:0000256" key="4">
    <source>
        <dbReference type="ARBA" id="ARBA00022840"/>
    </source>
</evidence>
<dbReference type="InterPro" id="IPR036640">
    <property type="entry name" value="ABC1_TM_sf"/>
</dbReference>
<dbReference type="OrthoDB" id="3185510at2"/>
<dbReference type="SMART" id="SM00382">
    <property type="entry name" value="AAA"/>
    <property type="match status" value="1"/>
</dbReference>
<keyword evidence="2 7" id="KW-0812">Transmembrane</keyword>
<feature type="transmembrane region" description="Helical" evidence="7">
    <location>
        <begin position="155"/>
        <end position="175"/>
    </location>
</feature>
<dbReference type="AlphaFoldDB" id="A0A381J932"/>
<comment type="subcellular location">
    <subcellularLocation>
        <location evidence="1">Cell membrane</location>
        <topology evidence="1">Multi-pass membrane protein</topology>
    </subcellularLocation>
</comment>
<dbReference type="GO" id="GO:0005524">
    <property type="term" value="F:ATP binding"/>
    <property type="evidence" value="ECO:0007669"/>
    <property type="project" value="UniProtKB-KW"/>
</dbReference>
<dbReference type="Pfam" id="PF00664">
    <property type="entry name" value="ABC_membrane"/>
    <property type="match status" value="1"/>
</dbReference>
<feature type="transmembrane region" description="Helical" evidence="7">
    <location>
        <begin position="56"/>
        <end position="79"/>
    </location>
</feature>
<dbReference type="InterPro" id="IPR011527">
    <property type="entry name" value="ABC1_TM_dom"/>
</dbReference>
<dbReference type="GO" id="GO:0005886">
    <property type="term" value="C:plasma membrane"/>
    <property type="evidence" value="ECO:0007669"/>
    <property type="project" value="UniProtKB-SubCell"/>
</dbReference>
<sequence>MFKFIMNYIKLHKLKFFLYLLITSFLIMLGLISPYLESIFIDGLIYTPNYNFLFKITVTILVVSLVSTIFAYFQNILLLELNTKISFQLSNDIINHLKKVSVLYLEQYDSAYLSNRINTDCNTIIPFFLSNVIKIFSNLFIMLFCFIWLTVHYGLSLILLISCILPMYILLYISLKKPLYNRNLDLLEKQSGFFATLNRIFRNLKNIKTKVLFTETEDLYKSSFSSLFKSIISFNKISYVFFSLNNLCNSFLHILIIIFVGIKIIKGEVTLGEFTLISSYSSMIVSSINYYLSLGEDYQVSKASYLRLKEFINIDIEINDIEIINSIDNITITDLSFFYNADENLINKFSYTFKKGFTYALTGCNGAGKSTLIDLILGVLNENYSGDICYNGVNIKSLDMYTIRKNLTFIVEQDPYLSMDTIYNNLTSNIKTINCDSINYLLQVFHLQKAIDSFPNGIETIINDNIKNLSGGERQKISIINSILSQADLIILDEPTSALDISSSTNLKSILNQLKFNKIIIIVSHDEDFYNICDYIIKL</sequence>
<evidence type="ECO:0000313" key="10">
    <source>
        <dbReference type="EMBL" id="SUY46882.1"/>
    </source>
</evidence>
<evidence type="ECO:0000256" key="1">
    <source>
        <dbReference type="ARBA" id="ARBA00004651"/>
    </source>
</evidence>
<protein>
    <submittedName>
        <fullName evidence="10">ABC transporter</fullName>
        <ecNumber evidence="10">3.6.3.-</ecNumber>
    </submittedName>
</protein>
<keyword evidence="5 7" id="KW-1133">Transmembrane helix</keyword>
<dbReference type="InterPro" id="IPR017871">
    <property type="entry name" value="ABC_transporter-like_CS"/>
</dbReference>
<organism evidence="10 11">
    <name type="scientific">Clostridium putrefaciens</name>
    <dbReference type="NCBI Taxonomy" id="99675"/>
    <lineage>
        <taxon>Bacteria</taxon>
        <taxon>Bacillati</taxon>
        <taxon>Bacillota</taxon>
        <taxon>Clostridia</taxon>
        <taxon>Eubacteriales</taxon>
        <taxon>Clostridiaceae</taxon>
        <taxon>Clostridium</taxon>
    </lineage>
</organism>
<dbReference type="InterPro" id="IPR003593">
    <property type="entry name" value="AAA+_ATPase"/>
</dbReference>
<dbReference type="PANTHER" id="PTHR43394:SF1">
    <property type="entry name" value="ATP-BINDING CASSETTE SUB-FAMILY B MEMBER 10, MITOCHONDRIAL"/>
    <property type="match status" value="1"/>
</dbReference>
<evidence type="ECO:0000256" key="2">
    <source>
        <dbReference type="ARBA" id="ARBA00022692"/>
    </source>
</evidence>
<dbReference type="PROSITE" id="PS50929">
    <property type="entry name" value="ABC_TM1F"/>
    <property type="match status" value="1"/>
</dbReference>
<dbReference type="EC" id="3.6.3.-" evidence="10"/>
<dbReference type="PROSITE" id="PS50893">
    <property type="entry name" value="ABC_TRANSPORTER_2"/>
    <property type="match status" value="1"/>
</dbReference>
<evidence type="ECO:0000256" key="3">
    <source>
        <dbReference type="ARBA" id="ARBA00022741"/>
    </source>
</evidence>
<accession>A0A381J932</accession>
<keyword evidence="3" id="KW-0547">Nucleotide-binding</keyword>
<gene>
    <name evidence="10" type="primary">msbA_2</name>
    <name evidence="10" type="ORF">NCTC9836_01193</name>
</gene>
<dbReference type="CDD" id="cd03228">
    <property type="entry name" value="ABCC_MRP_Like"/>
    <property type="match status" value="1"/>
</dbReference>
<dbReference type="SUPFAM" id="SSF52540">
    <property type="entry name" value="P-loop containing nucleoside triphosphate hydrolases"/>
    <property type="match status" value="1"/>
</dbReference>
<dbReference type="Gene3D" id="3.40.50.300">
    <property type="entry name" value="P-loop containing nucleotide triphosphate hydrolases"/>
    <property type="match status" value="1"/>
</dbReference>
<dbReference type="EMBL" id="UFWZ01000001">
    <property type="protein sequence ID" value="SUY46882.1"/>
    <property type="molecule type" value="Genomic_DNA"/>
</dbReference>
<evidence type="ECO:0000256" key="6">
    <source>
        <dbReference type="ARBA" id="ARBA00023136"/>
    </source>
</evidence>
<dbReference type="GO" id="GO:0016887">
    <property type="term" value="F:ATP hydrolysis activity"/>
    <property type="evidence" value="ECO:0007669"/>
    <property type="project" value="InterPro"/>
</dbReference>
<keyword evidence="10" id="KW-0378">Hydrolase</keyword>
<feature type="domain" description="ABC transporter" evidence="8">
    <location>
        <begin position="330"/>
        <end position="539"/>
    </location>
</feature>
<evidence type="ECO:0000259" key="8">
    <source>
        <dbReference type="PROSITE" id="PS50893"/>
    </source>
</evidence>